<feature type="signal peptide" evidence="1">
    <location>
        <begin position="1"/>
        <end position="20"/>
    </location>
</feature>
<evidence type="ECO:0000256" key="1">
    <source>
        <dbReference type="SAM" id="SignalP"/>
    </source>
</evidence>
<keyword evidence="3" id="KW-1185">Reference proteome</keyword>
<gene>
    <name evidence="2" type="ORF">AL072_30945</name>
</gene>
<protein>
    <submittedName>
        <fullName evidence="2">Uncharacterized protein</fullName>
    </submittedName>
</protein>
<dbReference type="Proteomes" id="UP000069935">
    <property type="component" value="Chromosome 6"/>
</dbReference>
<keyword evidence="1" id="KW-0732">Signal</keyword>
<reference evidence="2 3" key="2">
    <citation type="journal article" date="2016" name="Genome Announc.">
        <title>Complete Genome Sequence of a Strain of Azospirillum thiophilum Isolated from a Sulfide Spring.</title>
        <authorList>
            <person name="Fomenkov A."/>
            <person name="Vincze T."/>
            <person name="Grabovich M."/>
            <person name="Anton B.P."/>
            <person name="Dubinina G."/>
            <person name="Orlova M."/>
            <person name="Belousova E."/>
            <person name="Roberts R.J."/>
        </authorList>
    </citation>
    <scope>NUCLEOTIDE SEQUENCE [LARGE SCALE GENOMIC DNA]</scope>
    <source>
        <strain evidence="2 3">BV-S</strain>
    </source>
</reference>
<reference evidence="3" key="1">
    <citation type="submission" date="2015-08" db="EMBL/GenBank/DDBJ databases">
        <title>Complete Genome Sequence of Azospirillum thiophilum BV-S.</title>
        <authorList>
            <person name="Fomenkov A."/>
            <person name="Vincze T."/>
            <person name="Grabovich M."/>
            <person name="Dubinina G."/>
            <person name="Orlova M."/>
            <person name="Belousova E."/>
            <person name="Roberts R.J."/>
        </authorList>
    </citation>
    <scope>NUCLEOTIDE SEQUENCE [LARGE SCALE GENOMIC DNA]</scope>
    <source>
        <strain evidence="3">BV-S</strain>
    </source>
</reference>
<organism evidence="2 3">
    <name type="scientific">Azospirillum thiophilum</name>
    <dbReference type="NCBI Taxonomy" id="528244"/>
    <lineage>
        <taxon>Bacteria</taxon>
        <taxon>Pseudomonadati</taxon>
        <taxon>Pseudomonadota</taxon>
        <taxon>Alphaproteobacteria</taxon>
        <taxon>Rhodospirillales</taxon>
        <taxon>Azospirillaceae</taxon>
        <taxon>Azospirillum</taxon>
    </lineage>
</organism>
<evidence type="ECO:0000313" key="3">
    <source>
        <dbReference type="Proteomes" id="UP000069935"/>
    </source>
</evidence>
<accession>A0AAC8W5P6</accession>
<proteinExistence type="predicted"/>
<sequence>MRTLLLAATLLATVAVPAVAAPRTLVCGPFSYTDNNGQPAQLGPLTFVVDPAVPAGQVIEPSGEPANVSVEIPNEHLITLKFYNSAVMGNTTTYILAISNDHGGATLATYSNSQIPFARSQCRVGSRIVF</sequence>
<feature type="chain" id="PRO_5041934438" evidence="1">
    <location>
        <begin position="21"/>
        <end position="130"/>
    </location>
</feature>
<dbReference type="EMBL" id="CP012406">
    <property type="protein sequence ID" value="ALG75321.1"/>
    <property type="molecule type" value="Genomic_DNA"/>
</dbReference>
<dbReference type="AlphaFoldDB" id="A0AAC8W5P6"/>
<dbReference type="KEGG" id="ati:AL072_30945"/>
<evidence type="ECO:0000313" key="2">
    <source>
        <dbReference type="EMBL" id="ALG75321.1"/>
    </source>
</evidence>
<name>A0AAC8W5P6_9PROT</name>
<dbReference type="RefSeq" id="WP_045584796.1">
    <property type="nucleotide sequence ID" value="NZ_CP012406.1"/>
</dbReference>